<evidence type="ECO:0008006" key="7">
    <source>
        <dbReference type="Google" id="ProtNLM"/>
    </source>
</evidence>
<feature type="compositionally biased region" description="Basic and acidic residues" evidence="2">
    <location>
        <begin position="601"/>
        <end position="631"/>
    </location>
</feature>
<keyword evidence="1" id="KW-0175">Coiled coil</keyword>
<evidence type="ECO:0000256" key="1">
    <source>
        <dbReference type="SAM" id="Coils"/>
    </source>
</evidence>
<evidence type="ECO:0000259" key="4">
    <source>
        <dbReference type="Pfam" id="PF22910"/>
    </source>
</evidence>
<feature type="compositionally biased region" description="Basic and acidic residues" evidence="2">
    <location>
        <begin position="97"/>
        <end position="121"/>
    </location>
</feature>
<accession>A0AAN7GKD8</accession>
<comment type="caution">
    <text evidence="5">The sequence shown here is derived from an EMBL/GenBank/DDBJ whole genome shotgun (WGS) entry which is preliminary data.</text>
</comment>
<dbReference type="PANTHER" id="PTHR31105:SF42">
    <property type="entry name" value="OS02G0258300 PROTEIN"/>
    <property type="match status" value="1"/>
</dbReference>
<proteinExistence type="predicted"/>
<feature type="coiled-coil region" evidence="1">
    <location>
        <begin position="197"/>
        <end position="224"/>
    </location>
</feature>
<feature type="compositionally biased region" description="Low complexity" evidence="2">
    <location>
        <begin position="564"/>
        <end position="591"/>
    </location>
</feature>
<organism evidence="5 6">
    <name type="scientific">Trapa incisa</name>
    <dbReference type="NCBI Taxonomy" id="236973"/>
    <lineage>
        <taxon>Eukaryota</taxon>
        <taxon>Viridiplantae</taxon>
        <taxon>Streptophyta</taxon>
        <taxon>Embryophyta</taxon>
        <taxon>Tracheophyta</taxon>
        <taxon>Spermatophyta</taxon>
        <taxon>Magnoliopsida</taxon>
        <taxon>eudicotyledons</taxon>
        <taxon>Gunneridae</taxon>
        <taxon>Pentapetalae</taxon>
        <taxon>rosids</taxon>
        <taxon>malvids</taxon>
        <taxon>Myrtales</taxon>
        <taxon>Lythraceae</taxon>
        <taxon>Trapa</taxon>
    </lineage>
</organism>
<evidence type="ECO:0000259" key="3">
    <source>
        <dbReference type="Pfam" id="PF11331"/>
    </source>
</evidence>
<reference evidence="5 6" key="1">
    <citation type="journal article" date="2023" name="Hortic Res">
        <title>Pangenome of water caltrop reveals structural variations and asymmetric subgenome divergence after allopolyploidization.</title>
        <authorList>
            <person name="Zhang X."/>
            <person name="Chen Y."/>
            <person name="Wang L."/>
            <person name="Yuan Y."/>
            <person name="Fang M."/>
            <person name="Shi L."/>
            <person name="Lu R."/>
            <person name="Comes H.P."/>
            <person name="Ma Y."/>
            <person name="Chen Y."/>
            <person name="Huang G."/>
            <person name="Zhou Y."/>
            <person name="Zheng Z."/>
            <person name="Qiu Y."/>
        </authorList>
    </citation>
    <scope>NUCLEOTIDE SEQUENCE [LARGE SCALE GENOMIC DNA]</scope>
    <source>
        <tissue evidence="5">Roots</tissue>
    </source>
</reference>
<dbReference type="Proteomes" id="UP001345219">
    <property type="component" value="Chromosome 9"/>
</dbReference>
<evidence type="ECO:0000313" key="5">
    <source>
        <dbReference type="EMBL" id="KAK4744660.1"/>
    </source>
</evidence>
<feature type="region of interest" description="Disordered" evidence="2">
    <location>
        <begin position="97"/>
        <end position="127"/>
    </location>
</feature>
<dbReference type="InterPro" id="IPR021480">
    <property type="entry name" value="Zinc_ribbon_12"/>
</dbReference>
<dbReference type="InterPro" id="IPR055126">
    <property type="entry name" value="EDR4-like_N"/>
</dbReference>
<name>A0AAN7GKD8_9MYRT</name>
<dbReference type="Pfam" id="PF22910">
    <property type="entry name" value="EDR4-like_1st"/>
    <property type="match status" value="1"/>
</dbReference>
<dbReference type="PANTHER" id="PTHR31105">
    <property type="entry name" value="EXTRA-LARGE G-PROTEIN-LIKE"/>
    <property type="match status" value="1"/>
</dbReference>
<gene>
    <name evidence="5" type="ORF">SAY87_010972</name>
</gene>
<sequence>MAEAAKVRLVLCPKCENVLPELENYSVYQCGGCETVLRANQTLESDVPPVKSDEERKTAALEDNGIDNMTDSAESVPKKNGMACSENGTIKLQHNLGRHDLGDVPQADAKENEKGGEDGDHSSLFGYRSNTHMSKHVLDLPGSRENAASFQDHTSLQNRICNSRLSASQCPHEGPSCTRPRSFSLSQEMPFKRSNGMEQGEKRVQFLENDRAELLRELDELKDKITHSCDVSANPREMASSIRRTFSSDIYENPSTWVPNGYPSSASTAFPCCKTHAPPCLSQYQELSPCKPNPFPAYRGPSSSQIHRIAGEKCPLPRYDAYDPRSHMCSDTGKFDPFPGHACPCSHTYRRKYHENFPPIQPAAFGKNQFPDVTKNHLLYNQEHGSLFGSHYHNMRASLPAHTFSYEPGPGRHIRLPSSINSVMGGSFAHFPRGGTTLASYFARVQPIAGGAPIISCCNCYQLLQLPSKLLSVPKHQQKIKCGACSAVINYKSVGKKLVFPCHEEAQTTPGFIRSRSRTIKGADYFSSDDFDNSGYDYHALDGMSVKPSANNNVSRSNSHESESQPSSPSLANDDNNPLDDNSLQGPFRPANSPPPPGSPLEEHFDYSNNHVGDRYSKGNKSSRSEHEKALPSKTNMWQKNSLNETSLATELEVSYHDYCNICESQDSGDGHKEECPPRVTKGSGESFLANFIKKNFKDFARSNQAAGNGKTSISVNGYPLPPRIIKRAEKFAGPIHPGNYWYDSRAGFWGVIGGPCLGIIPVSRRNISFRYCLFHLDVHITVQCQKSMLQPGIEEFNHPMLENCAAGNTRVFVNGRELHKEDLDLLATRGLSTDGNRSYIIDISGRVWDEDTGEELDCLGKLAPTVEKLKHGFGMKAPKAVVC</sequence>
<protein>
    <recommendedName>
        <fullName evidence="7">Zinc-ribbon domain-containing protein</fullName>
    </recommendedName>
</protein>
<dbReference type="GO" id="GO:1900150">
    <property type="term" value="P:regulation of defense response to fungus"/>
    <property type="evidence" value="ECO:0007669"/>
    <property type="project" value="InterPro"/>
</dbReference>
<dbReference type="EMBL" id="JAXIOK010000022">
    <property type="protein sequence ID" value="KAK4744660.1"/>
    <property type="molecule type" value="Genomic_DNA"/>
</dbReference>
<dbReference type="AlphaFoldDB" id="A0AAN7GKD8"/>
<dbReference type="InterPro" id="IPR040244">
    <property type="entry name" value="EDR4-like"/>
</dbReference>
<evidence type="ECO:0000256" key="2">
    <source>
        <dbReference type="SAM" id="MobiDB-lite"/>
    </source>
</evidence>
<keyword evidence="6" id="KW-1185">Reference proteome</keyword>
<feature type="domain" description="Probable zinc-ribbon" evidence="3">
    <location>
        <begin position="449"/>
        <end position="491"/>
    </location>
</feature>
<evidence type="ECO:0000313" key="6">
    <source>
        <dbReference type="Proteomes" id="UP001345219"/>
    </source>
</evidence>
<feature type="domain" description="Enhanced disease resistance 4-like N-terminal" evidence="4">
    <location>
        <begin position="6"/>
        <end position="39"/>
    </location>
</feature>
<feature type="region of interest" description="Disordered" evidence="2">
    <location>
        <begin position="547"/>
        <end position="636"/>
    </location>
</feature>
<dbReference type="Pfam" id="PF11331">
    <property type="entry name" value="Zn_ribbon_12"/>
    <property type="match status" value="1"/>
</dbReference>